<feature type="domain" description="CzcB-like barrel-sandwich hybrid" evidence="3">
    <location>
        <begin position="93"/>
        <end position="224"/>
    </location>
</feature>
<accession>A0A327T539</accession>
<evidence type="ECO:0000259" key="2">
    <source>
        <dbReference type="Pfam" id="PF25954"/>
    </source>
</evidence>
<name>A0A327T539_9SPHI</name>
<feature type="domain" description="CusB-like beta-barrel" evidence="2">
    <location>
        <begin position="246"/>
        <end position="316"/>
    </location>
</feature>
<dbReference type="Pfam" id="PF25954">
    <property type="entry name" value="Beta-barrel_RND_2"/>
    <property type="match status" value="1"/>
</dbReference>
<proteinExistence type="inferred from homology"/>
<sequence>MKVNNHNQVLNTLSTTKNRYIASHIMNKDIFRRTSFFLSSIALAALLSSCHHEEKKENKAADKKAELKTFVLSKEKMATTLKMPGELIAYQQVDLYAKVSSFVRTLKADIGSEVKQGQLLMTLEAPELASQLAAAESRLKSQEAVYTASKANYDRLFETSKTPGTISKNDLDQAIAKRNSDLAQFNAAKAAYKEVGSIQNYLEIRAPFDGIISSRNVNLGAYVGPSGKGSEFPLFTLQQQKHLRLAISIPELYTGYLKEGDAVTFTVKSQPDLLFTAKVKRLSGALDQRLRSERVEMDVPNLLKQLLPGMVADVSIPLPANASTFTVPKAALVESAEGIYVIRSNAGKAEKITVKKGRETDDRIEIFGDIKEGDVLVSQANEEIHPGDAIKP</sequence>
<dbReference type="PANTHER" id="PTHR30469:SF37">
    <property type="entry name" value="RAGD PROTEIN"/>
    <property type="match status" value="1"/>
</dbReference>
<dbReference type="InterPro" id="IPR058637">
    <property type="entry name" value="YknX-like_C"/>
</dbReference>
<dbReference type="Proteomes" id="UP000249754">
    <property type="component" value="Unassembled WGS sequence"/>
</dbReference>
<dbReference type="Gene3D" id="1.10.287.470">
    <property type="entry name" value="Helix hairpin bin"/>
    <property type="match status" value="1"/>
</dbReference>
<dbReference type="GO" id="GO:1990281">
    <property type="term" value="C:efflux pump complex"/>
    <property type="evidence" value="ECO:0007669"/>
    <property type="project" value="TreeGrafter"/>
</dbReference>
<dbReference type="Pfam" id="PF25973">
    <property type="entry name" value="BSH_CzcB"/>
    <property type="match status" value="1"/>
</dbReference>
<evidence type="ECO:0000259" key="4">
    <source>
        <dbReference type="Pfam" id="PF25989"/>
    </source>
</evidence>
<evidence type="ECO:0000256" key="1">
    <source>
        <dbReference type="ARBA" id="ARBA00009477"/>
    </source>
</evidence>
<evidence type="ECO:0000313" key="6">
    <source>
        <dbReference type="Proteomes" id="UP000249754"/>
    </source>
</evidence>
<evidence type="ECO:0000313" key="5">
    <source>
        <dbReference type="EMBL" id="RAJ35475.1"/>
    </source>
</evidence>
<evidence type="ECO:0000259" key="3">
    <source>
        <dbReference type="Pfam" id="PF25973"/>
    </source>
</evidence>
<dbReference type="AlphaFoldDB" id="A0A327T539"/>
<gene>
    <name evidence="5" type="ORF">LY11_00718</name>
</gene>
<dbReference type="Gene3D" id="2.40.30.170">
    <property type="match status" value="1"/>
</dbReference>
<feature type="domain" description="YknX-like C-terminal permuted SH3-like" evidence="4">
    <location>
        <begin position="326"/>
        <end position="391"/>
    </location>
</feature>
<dbReference type="STRING" id="188932.AY601_0840"/>
<comment type="similarity">
    <text evidence="1">Belongs to the membrane fusion protein (MFP) (TC 8.A.1) family.</text>
</comment>
<dbReference type="GO" id="GO:0015562">
    <property type="term" value="F:efflux transmembrane transporter activity"/>
    <property type="evidence" value="ECO:0007669"/>
    <property type="project" value="TreeGrafter"/>
</dbReference>
<dbReference type="NCBIfam" id="TIGR01730">
    <property type="entry name" value="RND_mfp"/>
    <property type="match status" value="1"/>
</dbReference>
<dbReference type="InterPro" id="IPR058647">
    <property type="entry name" value="BSH_CzcB-like"/>
</dbReference>
<protein>
    <submittedName>
        <fullName evidence="5">RND family efflux transporter MFP subunit</fullName>
    </submittedName>
</protein>
<dbReference type="Gene3D" id="2.40.50.100">
    <property type="match status" value="1"/>
</dbReference>
<dbReference type="InterPro" id="IPR058792">
    <property type="entry name" value="Beta-barrel_RND_2"/>
</dbReference>
<comment type="caution">
    <text evidence="5">The sequence shown here is derived from an EMBL/GenBank/DDBJ whole genome shotgun (WGS) entry which is preliminary data.</text>
</comment>
<dbReference type="SUPFAM" id="SSF111369">
    <property type="entry name" value="HlyD-like secretion proteins"/>
    <property type="match status" value="1"/>
</dbReference>
<organism evidence="5 6">
    <name type="scientific">Pedobacter cryoconitis</name>
    <dbReference type="NCBI Taxonomy" id="188932"/>
    <lineage>
        <taxon>Bacteria</taxon>
        <taxon>Pseudomonadati</taxon>
        <taxon>Bacteroidota</taxon>
        <taxon>Sphingobacteriia</taxon>
        <taxon>Sphingobacteriales</taxon>
        <taxon>Sphingobacteriaceae</taxon>
        <taxon>Pedobacter</taxon>
    </lineage>
</organism>
<dbReference type="Gene3D" id="2.40.420.20">
    <property type="match status" value="1"/>
</dbReference>
<dbReference type="Pfam" id="PF25989">
    <property type="entry name" value="YknX_C"/>
    <property type="match status" value="1"/>
</dbReference>
<dbReference type="EMBL" id="QLLR01000002">
    <property type="protein sequence ID" value="RAJ35475.1"/>
    <property type="molecule type" value="Genomic_DNA"/>
</dbReference>
<dbReference type="PANTHER" id="PTHR30469">
    <property type="entry name" value="MULTIDRUG RESISTANCE PROTEIN MDTA"/>
    <property type="match status" value="1"/>
</dbReference>
<dbReference type="InterPro" id="IPR006143">
    <property type="entry name" value="RND_pump_MFP"/>
</dbReference>
<reference evidence="5 6" key="1">
    <citation type="submission" date="2018-06" db="EMBL/GenBank/DDBJ databases">
        <title>Genomic Encyclopedia of Archaeal and Bacterial Type Strains, Phase II (KMG-II): from individual species to whole genera.</title>
        <authorList>
            <person name="Goeker M."/>
        </authorList>
    </citation>
    <scope>NUCLEOTIDE SEQUENCE [LARGE SCALE GENOMIC DNA]</scope>
    <source>
        <strain evidence="5 6">DSM 14825</strain>
    </source>
</reference>